<keyword evidence="3" id="KW-0805">Transcription regulation</keyword>
<name>A0A4R6IPV2_9SPHI</name>
<dbReference type="AlphaFoldDB" id="A0A4R6IPV2"/>
<dbReference type="InterPro" id="IPR003593">
    <property type="entry name" value="AAA+_ATPase"/>
</dbReference>
<dbReference type="SUPFAM" id="SSF52172">
    <property type="entry name" value="CheY-like"/>
    <property type="match status" value="1"/>
</dbReference>
<evidence type="ECO:0000256" key="6">
    <source>
        <dbReference type="PROSITE-ProRule" id="PRU00169"/>
    </source>
</evidence>
<dbReference type="PROSITE" id="PS00688">
    <property type="entry name" value="SIGMA54_INTERACT_3"/>
    <property type="match status" value="1"/>
</dbReference>
<dbReference type="EMBL" id="SNWM01000001">
    <property type="protein sequence ID" value="TDO24303.1"/>
    <property type="molecule type" value="Genomic_DNA"/>
</dbReference>
<dbReference type="GO" id="GO:0043565">
    <property type="term" value="F:sequence-specific DNA binding"/>
    <property type="evidence" value="ECO:0007669"/>
    <property type="project" value="InterPro"/>
</dbReference>
<dbReference type="Pfam" id="PF02954">
    <property type="entry name" value="HTH_8"/>
    <property type="match status" value="1"/>
</dbReference>
<keyword evidence="1" id="KW-0547">Nucleotide-binding</keyword>
<keyword evidence="6" id="KW-0597">Phosphoprotein</keyword>
<evidence type="ECO:0000313" key="9">
    <source>
        <dbReference type="EMBL" id="TDO24303.1"/>
    </source>
</evidence>
<dbReference type="SUPFAM" id="SSF46689">
    <property type="entry name" value="Homeodomain-like"/>
    <property type="match status" value="1"/>
</dbReference>
<dbReference type="Gene3D" id="1.10.10.60">
    <property type="entry name" value="Homeodomain-like"/>
    <property type="match status" value="1"/>
</dbReference>
<dbReference type="Gene3D" id="3.40.50.300">
    <property type="entry name" value="P-loop containing nucleotide triphosphate hydrolases"/>
    <property type="match status" value="1"/>
</dbReference>
<dbReference type="InterPro" id="IPR009057">
    <property type="entry name" value="Homeodomain-like_sf"/>
</dbReference>
<proteinExistence type="predicted"/>
<evidence type="ECO:0000256" key="3">
    <source>
        <dbReference type="ARBA" id="ARBA00023015"/>
    </source>
</evidence>
<accession>A0A4R6IPV2</accession>
<comment type="caution">
    <text evidence="9">The sequence shown here is derived from an EMBL/GenBank/DDBJ whole genome shotgun (WGS) entry which is preliminary data.</text>
</comment>
<dbReference type="InterPro" id="IPR058031">
    <property type="entry name" value="AAA_lid_NorR"/>
</dbReference>
<dbReference type="CDD" id="cd00009">
    <property type="entry name" value="AAA"/>
    <property type="match status" value="1"/>
</dbReference>
<dbReference type="Gene3D" id="3.40.50.2300">
    <property type="match status" value="1"/>
</dbReference>
<dbReference type="SUPFAM" id="SSF52540">
    <property type="entry name" value="P-loop containing nucleoside triphosphate hydrolases"/>
    <property type="match status" value="1"/>
</dbReference>
<sequence>MMTERILIVEDEFIVAHDLQMILSHAGYKVAGVADSVKNALILLDKKEVDLVLLDIFLKGKQTGIDLARILMERQIPFIYISANSNERVLEAAKSTLPYGFIVKPYREKDVLLSIDIARYRTNHSQNLKISSKLFMEDFIVSISMKPLSWQKKLLLIAGAFQPYIPFDFLGIIGITKDKLRFSEVGISRKQFDEYELLPIDEFLEASGINTADKKSTHSLFPEHIDDAIFMGEAFTDLTDQVPIKNLVAKTYHLKSNLIKSIRLDNGDLITFSFYSRLDTIFKQEHLDLLHALEPTLIGNLAHIIELEKAEVSRQQGIKEPVPTVFNPPHETIFQKIIGRSPAILNLLDQLLIVAPTDTSVLITGESGTGKEMIAQNLHRLSARRNKSMVAVNCAALPADLIESILFGHEKGAFTGASNRRIGKFEEANGGTIFLDEIGEMPFDLQAKLLRVLQEKEIERVGGGTPIAVDLRIIAATNLNLEKEIAKGKFRLDLFFRLNVFPLEVPSLRARKEDIAVLASYFIEKHSKELGKIITGASANFMDQLSRYHWPGNIRELEHVIIRSILLSKKPELHENLLDFNVEKEEKAAFSSTKTIAENERDHILNVLNQCKGRISGPGGAAELLGIPATTLNSKMKKLGLRR</sequence>
<dbReference type="Gene3D" id="1.10.8.60">
    <property type="match status" value="1"/>
</dbReference>
<dbReference type="Pfam" id="PF00158">
    <property type="entry name" value="Sigma54_activat"/>
    <property type="match status" value="1"/>
</dbReference>
<organism evidence="9 10">
    <name type="scientific">Pedobacter duraquae</name>
    <dbReference type="NCBI Taxonomy" id="425511"/>
    <lineage>
        <taxon>Bacteria</taxon>
        <taxon>Pseudomonadati</taxon>
        <taxon>Bacteroidota</taxon>
        <taxon>Sphingobacteriia</taxon>
        <taxon>Sphingobacteriales</taxon>
        <taxon>Sphingobacteriaceae</taxon>
        <taxon>Pedobacter</taxon>
    </lineage>
</organism>
<dbReference type="GO" id="GO:0005524">
    <property type="term" value="F:ATP binding"/>
    <property type="evidence" value="ECO:0007669"/>
    <property type="project" value="UniProtKB-KW"/>
</dbReference>
<dbReference type="PROSITE" id="PS00676">
    <property type="entry name" value="SIGMA54_INTERACT_2"/>
    <property type="match status" value="1"/>
</dbReference>
<evidence type="ECO:0000256" key="2">
    <source>
        <dbReference type="ARBA" id="ARBA00022840"/>
    </source>
</evidence>
<gene>
    <name evidence="9" type="ORF">CLV32_0592</name>
</gene>
<dbReference type="RefSeq" id="WP_133552179.1">
    <property type="nucleotide sequence ID" value="NZ_SNWM01000001.1"/>
</dbReference>
<dbReference type="PROSITE" id="PS50045">
    <property type="entry name" value="SIGMA54_INTERACT_4"/>
    <property type="match status" value="1"/>
</dbReference>
<dbReference type="InterPro" id="IPR002197">
    <property type="entry name" value="HTH_Fis"/>
</dbReference>
<feature type="modified residue" description="4-aspartylphosphate" evidence="6">
    <location>
        <position position="55"/>
    </location>
</feature>
<dbReference type="OrthoDB" id="9767722at2"/>
<evidence type="ECO:0000256" key="5">
    <source>
        <dbReference type="ARBA" id="ARBA00023163"/>
    </source>
</evidence>
<reference evidence="9 10" key="1">
    <citation type="submission" date="2019-03" db="EMBL/GenBank/DDBJ databases">
        <title>Genomic Encyclopedia of Archaeal and Bacterial Type Strains, Phase II (KMG-II): from individual species to whole genera.</title>
        <authorList>
            <person name="Goeker M."/>
        </authorList>
    </citation>
    <scope>NUCLEOTIDE SEQUENCE [LARGE SCALE GENOMIC DNA]</scope>
    <source>
        <strain evidence="9 10">DSM 19034</strain>
    </source>
</reference>
<dbReference type="FunFam" id="3.40.50.300:FF:000006">
    <property type="entry name" value="DNA-binding transcriptional regulator NtrC"/>
    <property type="match status" value="1"/>
</dbReference>
<dbReference type="InterPro" id="IPR002078">
    <property type="entry name" value="Sigma_54_int"/>
</dbReference>
<evidence type="ECO:0000313" key="10">
    <source>
        <dbReference type="Proteomes" id="UP000295499"/>
    </source>
</evidence>
<dbReference type="InterPro" id="IPR001789">
    <property type="entry name" value="Sig_transdc_resp-reg_receiver"/>
</dbReference>
<dbReference type="Proteomes" id="UP000295499">
    <property type="component" value="Unassembled WGS sequence"/>
</dbReference>
<keyword evidence="5" id="KW-0804">Transcription</keyword>
<evidence type="ECO:0000259" key="8">
    <source>
        <dbReference type="PROSITE" id="PS50110"/>
    </source>
</evidence>
<dbReference type="GO" id="GO:0006355">
    <property type="term" value="P:regulation of DNA-templated transcription"/>
    <property type="evidence" value="ECO:0007669"/>
    <property type="project" value="InterPro"/>
</dbReference>
<dbReference type="GO" id="GO:0000160">
    <property type="term" value="P:phosphorelay signal transduction system"/>
    <property type="evidence" value="ECO:0007669"/>
    <property type="project" value="InterPro"/>
</dbReference>
<dbReference type="InterPro" id="IPR011006">
    <property type="entry name" value="CheY-like_superfamily"/>
</dbReference>
<dbReference type="SMART" id="SM00382">
    <property type="entry name" value="AAA"/>
    <property type="match status" value="1"/>
</dbReference>
<keyword evidence="2" id="KW-0067">ATP-binding</keyword>
<dbReference type="Pfam" id="PF25601">
    <property type="entry name" value="AAA_lid_14"/>
    <property type="match status" value="1"/>
</dbReference>
<protein>
    <submittedName>
        <fullName evidence="9">Transcriptional regulator with GAF, ATPase, and Fis domain</fullName>
    </submittedName>
</protein>
<dbReference type="InterPro" id="IPR027417">
    <property type="entry name" value="P-loop_NTPase"/>
</dbReference>
<dbReference type="Pfam" id="PF00072">
    <property type="entry name" value="Response_reg"/>
    <property type="match status" value="1"/>
</dbReference>
<dbReference type="PROSITE" id="PS00675">
    <property type="entry name" value="SIGMA54_INTERACT_1"/>
    <property type="match status" value="1"/>
</dbReference>
<dbReference type="CDD" id="cd17534">
    <property type="entry name" value="REC_DC-like"/>
    <property type="match status" value="1"/>
</dbReference>
<keyword evidence="10" id="KW-1185">Reference proteome</keyword>
<dbReference type="PANTHER" id="PTHR32071">
    <property type="entry name" value="TRANSCRIPTIONAL REGULATORY PROTEIN"/>
    <property type="match status" value="1"/>
</dbReference>
<evidence type="ECO:0000256" key="1">
    <source>
        <dbReference type="ARBA" id="ARBA00022741"/>
    </source>
</evidence>
<dbReference type="InterPro" id="IPR025944">
    <property type="entry name" value="Sigma_54_int_dom_CS"/>
</dbReference>
<evidence type="ECO:0000256" key="4">
    <source>
        <dbReference type="ARBA" id="ARBA00023125"/>
    </source>
</evidence>
<dbReference type="PROSITE" id="PS50110">
    <property type="entry name" value="RESPONSE_REGULATORY"/>
    <property type="match status" value="1"/>
</dbReference>
<dbReference type="InterPro" id="IPR025943">
    <property type="entry name" value="Sigma_54_int_dom_ATP-bd_2"/>
</dbReference>
<dbReference type="SMART" id="SM00448">
    <property type="entry name" value="REC"/>
    <property type="match status" value="1"/>
</dbReference>
<keyword evidence="4" id="KW-0238">DNA-binding</keyword>
<feature type="domain" description="Sigma-54 factor interaction" evidence="7">
    <location>
        <begin position="337"/>
        <end position="566"/>
    </location>
</feature>
<feature type="domain" description="Response regulatory" evidence="8">
    <location>
        <begin position="5"/>
        <end position="119"/>
    </location>
</feature>
<dbReference type="InterPro" id="IPR025662">
    <property type="entry name" value="Sigma_54_int_dom_ATP-bd_1"/>
</dbReference>
<evidence type="ECO:0000259" key="7">
    <source>
        <dbReference type="PROSITE" id="PS50045"/>
    </source>
</evidence>